<keyword evidence="9 16" id="KW-0547">Nucleotide-binding</keyword>
<evidence type="ECO:0000256" key="2">
    <source>
        <dbReference type="ARBA" id="ARBA00001958"/>
    </source>
</evidence>
<feature type="binding site" evidence="16">
    <location>
        <begin position="108"/>
        <end position="111"/>
    </location>
    <ligand>
        <name>substrate</name>
    </ligand>
</feature>
<dbReference type="InterPro" id="IPR004619">
    <property type="entry name" value="Type_III_PanK"/>
</dbReference>
<keyword evidence="13 16" id="KW-0173">Coenzyme A biosynthesis</keyword>
<keyword evidence="18" id="KW-1185">Reference proteome</keyword>
<dbReference type="CDD" id="cd24015">
    <property type="entry name" value="ASKHA_NBD_PanK-III"/>
    <property type="match status" value="1"/>
</dbReference>
<dbReference type="Gene3D" id="3.30.420.40">
    <property type="match status" value="2"/>
</dbReference>
<keyword evidence="7 16" id="KW-0963">Cytoplasm</keyword>
<evidence type="ECO:0000256" key="9">
    <source>
        <dbReference type="ARBA" id="ARBA00022741"/>
    </source>
</evidence>
<dbReference type="InterPro" id="IPR043129">
    <property type="entry name" value="ATPase_NBD"/>
</dbReference>
<dbReference type="NCBIfam" id="NF009855">
    <property type="entry name" value="PRK13321.1"/>
    <property type="match status" value="1"/>
</dbReference>
<protein>
    <recommendedName>
        <fullName evidence="15 16">Type III pantothenate kinase</fullName>
        <ecNumber evidence="6 16">2.7.1.33</ecNumber>
    </recommendedName>
    <alternativeName>
        <fullName evidence="16">PanK-III</fullName>
    </alternativeName>
    <alternativeName>
        <fullName evidence="16">Pantothenic acid kinase</fullName>
    </alternativeName>
</protein>
<evidence type="ECO:0000313" key="17">
    <source>
        <dbReference type="EMBL" id="MDF2097186.1"/>
    </source>
</evidence>
<dbReference type="PANTHER" id="PTHR34265:SF1">
    <property type="entry name" value="TYPE III PANTOTHENATE KINASE"/>
    <property type="match status" value="1"/>
</dbReference>
<evidence type="ECO:0000256" key="13">
    <source>
        <dbReference type="ARBA" id="ARBA00022993"/>
    </source>
</evidence>
<dbReference type="RefSeq" id="WP_275823967.1">
    <property type="nucleotide sequence ID" value="NZ_JARHUD010000010.1"/>
</dbReference>
<accession>A0ABT5YQD6</accession>
<keyword evidence="10 16" id="KW-0418">Kinase</keyword>
<evidence type="ECO:0000313" key="18">
    <source>
        <dbReference type="Proteomes" id="UP001215503"/>
    </source>
</evidence>
<gene>
    <name evidence="16" type="primary">coaX</name>
    <name evidence="17" type="ORF">P2G67_14485</name>
</gene>
<reference evidence="17 18" key="1">
    <citation type="submission" date="2023-03" db="EMBL/GenBank/DDBJ databases">
        <title>Fodinicurvata sp. CAU 1616 isolated from sea sendiment.</title>
        <authorList>
            <person name="Kim W."/>
        </authorList>
    </citation>
    <scope>NUCLEOTIDE SEQUENCE [LARGE SCALE GENOMIC DNA]</scope>
    <source>
        <strain evidence="17 18">CAU 1616</strain>
    </source>
</reference>
<evidence type="ECO:0000256" key="14">
    <source>
        <dbReference type="ARBA" id="ARBA00038036"/>
    </source>
</evidence>
<evidence type="ECO:0000256" key="3">
    <source>
        <dbReference type="ARBA" id="ARBA00004496"/>
    </source>
</evidence>
<evidence type="ECO:0000256" key="1">
    <source>
        <dbReference type="ARBA" id="ARBA00001206"/>
    </source>
</evidence>
<comment type="subunit">
    <text evidence="5 16">Homodimer.</text>
</comment>
<feature type="binding site" evidence="16">
    <location>
        <position position="185"/>
    </location>
    <ligand>
        <name>substrate</name>
    </ligand>
</feature>
<dbReference type="NCBIfam" id="NF009844">
    <property type="entry name" value="PRK13318.1-2"/>
    <property type="match status" value="1"/>
</dbReference>
<evidence type="ECO:0000256" key="10">
    <source>
        <dbReference type="ARBA" id="ARBA00022777"/>
    </source>
</evidence>
<comment type="cofactor">
    <cofactor evidence="2">
        <name>K(+)</name>
        <dbReference type="ChEBI" id="CHEBI:29103"/>
    </cofactor>
</comment>
<feature type="active site" description="Proton acceptor" evidence="16">
    <location>
        <position position="110"/>
    </location>
</feature>
<evidence type="ECO:0000256" key="4">
    <source>
        <dbReference type="ARBA" id="ARBA00005225"/>
    </source>
</evidence>
<keyword evidence="11 16" id="KW-0067">ATP-binding</keyword>
<keyword evidence="8 16" id="KW-0808">Transferase</keyword>
<comment type="cofactor">
    <cofactor evidence="16">
        <name>NH4(+)</name>
        <dbReference type="ChEBI" id="CHEBI:28938"/>
    </cofactor>
    <cofactor evidence="16">
        <name>K(+)</name>
        <dbReference type="ChEBI" id="CHEBI:29103"/>
    </cofactor>
    <text evidence="16">A monovalent cation. Ammonium or potassium.</text>
</comment>
<dbReference type="EC" id="2.7.1.33" evidence="6 16"/>
<dbReference type="HAMAP" id="MF_01274">
    <property type="entry name" value="Pantothen_kinase_3"/>
    <property type="match status" value="1"/>
</dbReference>
<evidence type="ECO:0000256" key="16">
    <source>
        <dbReference type="HAMAP-Rule" id="MF_01274"/>
    </source>
</evidence>
<evidence type="ECO:0000256" key="7">
    <source>
        <dbReference type="ARBA" id="ARBA00022490"/>
    </source>
</evidence>
<dbReference type="Proteomes" id="UP001215503">
    <property type="component" value="Unassembled WGS sequence"/>
</dbReference>
<comment type="caution">
    <text evidence="16">Lacks conserved residue(s) required for the propagation of feature annotation.</text>
</comment>
<proteinExistence type="inferred from homology"/>
<dbReference type="Pfam" id="PF03309">
    <property type="entry name" value="Pan_kinase"/>
    <property type="match status" value="1"/>
</dbReference>
<evidence type="ECO:0000256" key="8">
    <source>
        <dbReference type="ARBA" id="ARBA00022679"/>
    </source>
</evidence>
<keyword evidence="12 16" id="KW-0630">Potassium</keyword>
<name>A0ABT5YQD6_9PROT</name>
<sequence length="259" mass="28101">MLLVIDYGNTNGVFAIYDGERLVAQWRCASDARRTVDEHAVWLTQLMQLIDLTPRDITAVAISNVVPAADRALRQLCRQYLNCDPVTVRDTLPSAGIAIRLSRPDQVGADRIANAKAAHDAYEGAMIIVDFGTATTFDVTDPDGGYSGGVIAPGINLSLEALYLAAARLPRITVEKPEQVVGDDTLSAMQSGVFWGYVGLIEGVIVRIDRERQRKHTVVGTGGLAPLFETVTEAIDHVDLDLTLRGVRLLYEAHCGRSA</sequence>
<evidence type="ECO:0000256" key="12">
    <source>
        <dbReference type="ARBA" id="ARBA00022958"/>
    </source>
</evidence>
<evidence type="ECO:0000256" key="15">
    <source>
        <dbReference type="ARBA" id="ARBA00040883"/>
    </source>
</evidence>
<feature type="binding site" evidence="16">
    <location>
        <begin position="6"/>
        <end position="13"/>
    </location>
    <ligand>
        <name>ATP</name>
        <dbReference type="ChEBI" id="CHEBI:30616"/>
    </ligand>
</feature>
<feature type="binding site" evidence="16">
    <location>
        <position position="130"/>
    </location>
    <ligand>
        <name>K(+)</name>
        <dbReference type="ChEBI" id="CHEBI:29103"/>
    </ligand>
</feature>
<comment type="similarity">
    <text evidence="14 16">Belongs to the type III pantothenate kinase family.</text>
</comment>
<comment type="subcellular location">
    <subcellularLocation>
        <location evidence="3 16">Cytoplasm</location>
    </subcellularLocation>
</comment>
<comment type="pathway">
    <text evidence="4 16">Cofactor biosynthesis; coenzyme A biosynthesis; CoA from (R)-pantothenate: step 1/5.</text>
</comment>
<dbReference type="GO" id="GO:0004594">
    <property type="term" value="F:pantothenate kinase activity"/>
    <property type="evidence" value="ECO:0007669"/>
    <property type="project" value="UniProtKB-EC"/>
</dbReference>
<dbReference type="NCBIfam" id="NF009848">
    <property type="entry name" value="PRK13318.1-6"/>
    <property type="match status" value="1"/>
</dbReference>
<dbReference type="PANTHER" id="PTHR34265">
    <property type="entry name" value="TYPE III PANTOTHENATE KINASE"/>
    <property type="match status" value="1"/>
</dbReference>
<organism evidence="17 18">
    <name type="scientific">Aquibaculum arenosum</name>
    <dbReference type="NCBI Taxonomy" id="3032591"/>
    <lineage>
        <taxon>Bacteria</taxon>
        <taxon>Pseudomonadati</taxon>
        <taxon>Pseudomonadota</taxon>
        <taxon>Alphaproteobacteria</taxon>
        <taxon>Rhodospirillales</taxon>
        <taxon>Rhodovibrionaceae</taxon>
        <taxon>Aquibaculum</taxon>
    </lineage>
</organism>
<keyword evidence="16" id="KW-0479">Metal-binding</keyword>
<evidence type="ECO:0000256" key="11">
    <source>
        <dbReference type="ARBA" id="ARBA00022840"/>
    </source>
</evidence>
<comment type="catalytic activity">
    <reaction evidence="1 16">
        <text>(R)-pantothenate + ATP = (R)-4'-phosphopantothenate + ADP + H(+)</text>
        <dbReference type="Rhea" id="RHEA:16373"/>
        <dbReference type="ChEBI" id="CHEBI:10986"/>
        <dbReference type="ChEBI" id="CHEBI:15378"/>
        <dbReference type="ChEBI" id="CHEBI:29032"/>
        <dbReference type="ChEBI" id="CHEBI:30616"/>
        <dbReference type="ChEBI" id="CHEBI:456216"/>
        <dbReference type="EC" id="2.7.1.33"/>
    </reaction>
</comment>
<dbReference type="SUPFAM" id="SSF53067">
    <property type="entry name" value="Actin-like ATPase domain"/>
    <property type="match status" value="2"/>
</dbReference>
<comment type="caution">
    <text evidence="17">The sequence shown here is derived from an EMBL/GenBank/DDBJ whole genome shotgun (WGS) entry which is preliminary data.</text>
</comment>
<comment type="function">
    <text evidence="16">Catalyzes the phosphorylation of pantothenate (Pan), the first step in CoA biosynthesis.</text>
</comment>
<dbReference type="NCBIfam" id="TIGR00671">
    <property type="entry name" value="baf"/>
    <property type="match status" value="1"/>
</dbReference>
<dbReference type="EMBL" id="JARHUD010000010">
    <property type="protein sequence ID" value="MDF2097186.1"/>
    <property type="molecule type" value="Genomic_DNA"/>
</dbReference>
<feature type="binding site" evidence="16">
    <location>
        <position position="133"/>
    </location>
    <ligand>
        <name>ATP</name>
        <dbReference type="ChEBI" id="CHEBI:30616"/>
    </ligand>
</feature>
<evidence type="ECO:0000256" key="6">
    <source>
        <dbReference type="ARBA" id="ARBA00012102"/>
    </source>
</evidence>
<evidence type="ECO:0000256" key="5">
    <source>
        <dbReference type="ARBA" id="ARBA00011738"/>
    </source>
</evidence>